<dbReference type="SMART" id="SM00342">
    <property type="entry name" value="HTH_ARAC"/>
    <property type="match status" value="1"/>
</dbReference>
<keyword evidence="2" id="KW-0238">DNA-binding</keyword>
<organism evidence="5 6">
    <name type="scientific">Pendulispora rubella</name>
    <dbReference type="NCBI Taxonomy" id="2741070"/>
    <lineage>
        <taxon>Bacteria</taxon>
        <taxon>Pseudomonadati</taxon>
        <taxon>Myxococcota</taxon>
        <taxon>Myxococcia</taxon>
        <taxon>Myxococcales</taxon>
        <taxon>Sorangiineae</taxon>
        <taxon>Pendulisporaceae</taxon>
        <taxon>Pendulispora</taxon>
    </lineage>
</organism>
<evidence type="ECO:0000256" key="1">
    <source>
        <dbReference type="ARBA" id="ARBA00023015"/>
    </source>
</evidence>
<sequence length="267" mass="30632">MEPQSSSRIVDMFALGDGLLGFLHRYRCPIATVRGKFALGLEIEVQIEGHGQQESLYSARRIYGPGEIRTLDHGELYTIHEMPAPRKAGLQMGFILHPDAIVHGERIARIGLARRRDLRDAQLTALARELVHAPIETRASLAAQARDGLEGYIAHYGERRAPDRLLVAREELERHFRNPLYLRHIADAAGMHPTTFLRSFARRFGTTPIQYRLKLRIVHAAYLAWLNPRMPVADVASQSGFDDLSYFHRAFRRHYKMSITQYRSKRR</sequence>
<dbReference type="Proteomes" id="UP001374803">
    <property type="component" value="Chromosome"/>
</dbReference>
<reference evidence="5" key="1">
    <citation type="submission" date="2021-12" db="EMBL/GenBank/DDBJ databases">
        <title>Discovery of the Pendulisporaceae a myxobacterial family with distinct sporulation behavior and unique specialized metabolism.</title>
        <authorList>
            <person name="Garcia R."/>
            <person name="Popoff A."/>
            <person name="Bader C.D."/>
            <person name="Loehr J."/>
            <person name="Walesch S."/>
            <person name="Walt C."/>
            <person name="Boldt J."/>
            <person name="Bunk B."/>
            <person name="Haeckl F.J.F.P.J."/>
            <person name="Gunesch A.P."/>
            <person name="Birkelbach J."/>
            <person name="Nuebel U."/>
            <person name="Pietschmann T."/>
            <person name="Bach T."/>
            <person name="Mueller R."/>
        </authorList>
    </citation>
    <scope>NUCLEOTIDE SEQUENCE</scope>
    <source>
        <strain evidence="5">MSr11367</strain>
    </source>
</reference>
<evidence type="ECO:0000313" key="6">
    <source>
        <dbReference type="Proteomes" id="UP001374803"/>
    </source>
</evidence>
<dbReference type="RefSeq" id="WP_394834519.1">
    <property type="nucleotide sequence ID" value="NZ_CP089929.1"/>
</dbReference>
<keyword evidence="3" id="KW-0804">Transcription</keyword>
<evidence type="ECO:0000256" key="3">
    <source>
        <dbReference type="ARBA" id="ARBA00023163"/>
    </source>
</evidence>
<keyword evidence="6" id="KW-1185">Reference proteome</keyword>
<proteinExistence type="predicted"/>
<dbReference type="PROSITE" id="PS01124">
    <property type="entry name" value="HTH_ARAC_FAMILY_2"/>
    <property type="match status" value="1"/>
</dbReference>
<protein>
    <submittedName>
        <fullName evidence="5">AraC family transcriptional regulator</fullName>
    </submittedName>
</protein>
<dbReference type="InterPro" id="IPR018060">
    <property type="entry name" value="HTH_AraC"/>
</dbReference>
<accession>A0ABZ2L4Z3</accession>
<evidence type="ECO:0000259" key="4">
    <source>
        <dbReference type="PROSITE" id="PS01124"/>
    </source>
</evidence>
<dbReference type="InterPro" id="IPR009057">
    <property type="entry name" value="Homeodomain-like_sf"/>
</dbReference>
<dbReference type="Gene3D" id="1.10.10.60">
    <property type="entry name" value="Homeodomain-like"/>
    <property type="match status" value="2"/>
</dbReference>
<dbReference type="PROSITE" id="PS50044">
    <property type="entry name" value="SIGMA54_3"/>
    <property type="match status" value="1"/>
</dbReference>
<gene>
    <name evidence="5" type="ORF">LVJ94_49295</name>
</gene>
<evidence type="ECO:0000313" key="5">
    <source>
        <dbReference type="EMBL" id="WXB04876.1"/>
    </source>
</evidence>
<dbReference type="PANTHER" id="PTHR43280">
    <property type="entry name" value="ARAC-FAMILY TRANSCRIPTIONAL REGULATOR"/>
    <property type="match status" value="1"/>
</dbReference>
<name>A0ABZ2L4Z3_9BACT</name>
<evidence type="ECO:0000256" key="2">
    <source>
        <dbReference type="ARBA" id="ARBA00023125"/>
    </source>
</evidence>
<feature type="domain" description="HTH araC/xylS-type" evidence="4">
    <location>
        <begin position="166"/>
        <end position="265"/>
    </location>
</feature>
<dbReference type="PANTHER" id="PTHR43280:SF28">
    <property type="entry name" value="HTH-TYPE TRANSCRIPTIONAL ACTIVATOR RHAS"/>
    <property type="match status" value="1"/>
</dbReference>
<dbReference type="Pfam" id="PF12833">
    <property type="entry name" value="HTH_18"/>
    <property type="match status" value="1"/>
</dbReference>
<dbReference type="EMBL" id="CP089983">
    <property type="protein sequence ID" value="WXB04876.1"/>
    <property type="molecule type" value="Genomic_DNA"/>
</dbReference>
<keyword evidence="1" id="KW-0805">Transcription regulation</keyword>
<dbReference type="SUPFAM" id="SSF46689">
    <property type="entry name" value="Homeodomain-like"/>
    <property type="match status" value="2"/>
</dbReference>